<name>A0AC58SJ95_TOBAC</name>
<evidence type="ECO:0000313" key="1">
    <source>
        <dbReference type="Proteomes" id="UP000790787"/>
    </source>
</evidence>
<dbReference type="Proteomes" id="UP000790787">
    <property type="component" value="Chromosome 13"/>
</dbReference>
<proteinExistence type="predicted"/>
<organism evidence="1 2">
    <name type="scientific">Nicotiana tabacum</name>
    <name type="common">Common tobacco</name>
    <dbReference type="NCBI Taxonomy" id="4097"/>
    <lineage>
        <taxon>Eukaryota</taxon>
        <taxon>Viridiplantae</taxon>
        <taxon>Streptophyta</taxon>
        <taxon>Embryophyta</taxon>
        <taxon>Tracheophyta</taxon>
        <taxon>Spermatophyta</taxon>
        <taxon>Magnoliopsida</taxon>
        <taxon>eudicotyledons</taxon>
        <taxon>Gunneridae</taxon>
        <taxon>Pentapetalae</taxon>
        <taxon>asterids</taxon>
        <taxon>lamiids</taxon>
        <taxon>Solanales</taxon>
        <taxon>Solanaceae</taxon>
        <taxon>Nicotianoideae</taxon>
        <taxon>Nicotianeae</taxon>
        <taxon>Nicotiana</taxon>
    </lineage>
</organism>
<reference evidence="1" key="1">
    <citation type="journal article" date="2014" name="Nat. Commun.">
        <title>The tobacco genome sequence and its comparison with those of tomato and potato.</title>
        <authorList>
            <person name="Sierro N."/>
            <person name="Battey J.N."/>
            <person name="Ouadi S."/>
            <person name="Bakaher N."/>
            <person name="Bovet L."/>
            <person name="Willig A."/>
            <person name="Goepfert S."/>
            <person name="Peitsch M.C."/>
            <person name="Ivanov N.V."/>
        </authorList>
    </citation>
    <scope>NUCLEOTIDE SEQUENCE [LARGE SCALE GENOMIC DNA]</scope>
</reference>
<keyword evidence="1" id="KW-1185">Reference proteome</keyword>
<reference evidence="2" key="2">
    <citation type="submission" date="2025-08" db="UniProtKB">
        <authorList>
            <consortium name="RefSeq"/>
        </authorList>
    </citation>
    <scope>IDENTIFICATION</scope>
    <source>
        <tissue evidence="2">Leaf</tissue>
    </source>
</reference>
<dbReference type="RefSeq" id="XP_075085036.1">
    <property type="nucleotide sequence ID" value="XM_075228935.1"/>
</dbReference>
<protein>
    <submittedName>
        <fullName evidence="2">Uncharacterized protein LOC142168275</fullName>
    </submittedName>
</protein>
<accession>A0AC58SJ95</accession>
<evidence type="ECO:0000313" key="2">
    <source>
        <dbReference type="RefSeq" id="XP_075085036.1"/>
    </source>
</evidence>
<gene>
    <name evidence="2" type="primary">LOC142168275</name>
</gene>
<sequence>MGILTGKSIELAKILQKSKINIACIRETGWVEAKARDADRFKLWYSRGPSKNEIGILVDRELREQVVEVIRVNDKVMIINDYDDVYDGFGFGDRNDGGTSLLEFAKAFDLVIAYSRKDDGGICIDYKAIPSENIATRHRLLLIDFEIKRERKKWIMYAQPKIKWGALIKDKSHELGEKLMAFGDWRSSRDASSMWARTADCIRKVAREVLGVSKGYPGKYKGDW</sequence>